<sequence>MSNLHDQPTIQVRLVSPPIGSQFIYDTKLLCYVFVPHSDLHFRFSLTPYTLGGTQLGGASERPRFDKLVANIPLWNQIFVISCVIAVSLDPLFFYIPFIDEDHKCLGMDTNLRVVALVLRSLLDITFIVHIICQIRQAFKTVNSKLQTTRNSGWESKAKAVARNFSWRSVVTDVLALLPIPQLARFN</sequence>
<dbReference type="AlphaFoldDB" id="A0A314YDR8"/>
<organism evidence="3 4">
    <name type="scientific">Prunus yedoensis var. nudiflora</name>
    <dbReference type="NCBI Taxonomy" id="2094558"/>
    <lineage>
        <taxon>Eukaryota</taxon>
        <taxon>Viridiplantae</taxon>
        <taxon>Streptophyta</taxon>
        <taxon>Embryophyta</taxon>
        <taxon>Tracheophyta</taxon>
        <taxon>Spermatophyta</taxon>
        <taxon>Magnoliopsida</taxon>
        <taxon>eudicotyledons</taxon>
        <taxon>Gunneridae</taxon>
        <taxon>Pentapetalae</taxon>
        <taxon>rosids</taxon>
        <taxon>fabids</taxon>
        <taxon>Rosales</taxon>
        <taxon>Rosaceae</taxon>
        <taxon>Amygdaloideae</taxon>
        <taxon>Amygdaleae</taxon>
        <taxon>Prunus</taxon>
    </lineage>
</organism>
<keyword evidence="1" id="KW-0406">Ion transport</keyword>
<keyword evidence="2" id="KW-0472">Membrane</keyword>
<accession>A0A314YDR8</accession>
<dbReference type="OrthoDB" id="1150719at2759"/>
<feature type="transmembrane region" description="Helical" evidence="2">
    <location>
        <begin position="74"/>
        <end position="94"/>
    </location>
</feature>
<proteinExistence type="predicted"/>
<evidence type="ECO:0000256" key="2">
    <source>
        <dbReference type="SAM" id="Phobius"/>
    </source>
</evidence>
<dbReference type="GO" id="GO:0034220">
    <property type="term" value="P:monoatomic ion transmembrane transport"/>
    <property type="evidence" value="ECO:0007669"/>
    <property type="project" value="UniProtKB-KW"/>
</dbReference>
<dbReference type="STRING" id="2094558.A0A314YDR8"/>
<evidence type="ECO:0000313" key="4">
    <source>
        <dbReference type="Proteomes" id="UP000250321"/>
    </source>
</evidence>
<comment type="caution">
    <text evidence="3">The sequence shown here is derived from an EMBL/GenBank/DDBJ whole genome shotgun (WGS) entry which is preliminary data.</text>
</comment>
<dbReference type="PANTHER" id="PTHR45651">
    <property type="entry name" value="CYCLIC NUCLEOTIDE-GATED ION CHANNEL 15-RELATED-RELATED"/>
    <property type="match status" value="1"/>
</dbReference>
<keyword evidence="2" id="KW-0812">Transmembrane</keyword>
<keyword evidence="1" id="KW-0813">Transport</keyword>
<reference evidence="3 4" key="1">
    <citation type="submission" date="2018-02" db="EMBL/GenBank/DDBJ databases">
        <title>Draft genome of wild Prunus yedoensis var. nudiflora.</title>
        <authorList>
            <person name="Baek S."/>
            <person name="Kim J.-H."/>
            <person name="Choi K."/>
            <person name="Kim G.-B."/>
            <person name="Cho A."/>
            <person name="Jang H."/>
            <person name="Shin C.-H."/>
            <person name="Yu H.-J."/>
            <person name="Mun J.-H."/>
        </authorList>
    </citation>
    <scope>NUCLEOTIDE SEQUENCE [LARGE SCALE GENOMIC DNA]</scope>
    <source>
        <strain evidence="4">cv. Jeju island</strain>
        <tissue evidence="3">Leaf</tissue>
    </source>
</reference>
<evidence type="ECO:0000256" key="1">
    <source>
        <dbReference type="ARBA" id="ARBA00023303"/>
    </source>
</evidence>
<name>A0A314YDR8_PRUYE</name>
<dbReference type="GO" id="GO:0016020">
    <property type="term" value="C:membrane"/>
    <property type="evidence" value="ECO:0007669"/>
    <property type="project" value="UniProtKB-SubCell"/>
</dbReference>
<keyword evidence="4" id="KW-1185">Reference proteome</keyword>
<protein>
    <recommendedName>
        <fullName evidence="5">Cyclic nucleotide-gated ion channel 1-like</fullName>
    </recommendedName>
</protein>
<keyword evidence="2" id="KW-1133">Transmembrane helix</keyword>
<dbReference type="EMBL" id="PJQY01001258">
    <property type="protein sequence ID" value="PQQ04257.1"/>
    <property type="molecule type" value="Genomic_DNA"/>
</dbReference>
<feature type="transmembrane region" description="Helical" evidence="2">
    <location>
        <begin position="114"/>
        <end position="133"/>
    </location>
</feature>
<dbReference type="Proteomes" id="UP000250321">
    <property type="component" value="Unassembled WGS sequence"/>
</dbReference>
<keyword evidence="1" id="KW-0407">Ion channel</keyword>
<gene>
    <name evidence="3" type="ORF">Pyn_24843</name>
</gene>
<dbReference type="PANTHER" id="PTHR45651:SF68">
    <property type="entry name" value="ION TRANSPORT DOMAIN-CONTAINING PROTEIN"/>
    <property type="match status" value="1"/>
</dbReference>
<evidence type="ECO:0008006" key="5">
    <source>
        <dbReference type="Google" id="ProtNLM"/>
    </source>
</evidence>
<evidence type="ECO:0000313" key="3">
    <source>
        <dbReference type="EMBL" id="PQQ04257.1"/>
    </source>
</evidence>